<feature type="region of interest" description="Disordered" evidence="1">
    <location>
        <begin position="147"/>
        <end position="232"/>
    </location>
</feature>
<proteinExistence type="predicted"/>
<dbReference type="Proteomes" id="UP000046395">
    <property type="component" value="Unassembled WGS sequence"/>
</dbReference>
<feature type="compositionally biased region" description="Basic and acidic residues" evidence="1">
    <location>
        <begin position="176"/>
        <end position="192"/>
    </location>
</feature>
<evidence type="ECO:0000256" key="1">
    <source>
        <dbReference type="SAM" id="MobiDB-lite"/>
    </source>
</evidence>
<feature type="region of interest" description="Disordered" evidence="1">
    <location>
        <begin position="89"/>
        <end position="115"/>
    </location>
</feature>
<evidence type="ECO:0000313" key="3">
    <source>
        <dbReference type="WBParaSite" id="TMUE_1000003238.1"/>
    </source>
</evidence>
<dbReference type="WBParaSite" id="TMUE_1000003238.1">
    <property type="protein sequence ID" value="TMUE_1000003238.1"/>
    <property type="gene ID" value="WBGene00298655"/>
</dbReference>
<feature type="compositionally biased region" description="Basic and acidic residues" evidence="1">
    <location>
        <begin position="205"/>
        <end position="217"/>
    </location>
</feature>
<reference evidence="3" key="1">
    <citation type="submission" date="2019-12" db="UniProtKB">
        <authorList>
            <consortium name="WormBaseParasite"/>
        </authorList>
    </citation>
    <scope>IDENTIFICATION</scope>
</reference>
<feature type="compositionally biased region" description="Basic residues" evidence="1">
    <location>
        <begin position="218"/>
        <end position="232"/>
    </location>
</feature>
<protein>
    <submittedName>
        <fullName evidence="3">Uncharacterized protein</fullName>
    </submittedName>
</protein>
<name>A0A5S6Q7S7_TRIMR</name>
<accession>A0A5S6Q7S7</accession>
<evidence type="ECO:0000313" key="2">
    <source>
        <dbReference type="Proteomes" id="UP000046395"/>
    </source>
</evidence>
<keyword evidence="2" id="KW-1185">Reference proteome</keyword>
<dbReference type="AlphaFoldDB" id="A0A5S6Q7S7"/>
<organism evidence="2 3">
    <name type="scientific">Trichuris muris</name>
    <name type="common">Mouse whipworm</name>
    <dbReference type="NCBI Taxonomy" id="70415"/>
    <lineage>
        <taxon>Eukaryota</taxon>
        <taxon>Metazoa</taxon>
        <taxon>Ecdysozoa</taxon>
        <taxon>Nematoda</taxon>
        <taxon>Enoplea</taxon>
        <taxon>Dorylaimia</taxon>
        <taxon>Trichinellida</taxon>
        <taxon>Trichuridae</taxon>
        <taxon>Trichuris</taxon>
    </lineage>
</organism>
<sequence>MPRDDRSSATAPANGIYRYAVRDRNEATASSSAQPSNSPYVVGDIVWVKPRSGRCDAHYDNGTVTRLISDQAVEVNGVTRHVRDIRRRISRPDSLANSRSNGDYGGDGGGRAAEWNEKPGSLIFATITEPPPPISEHSVTGIHEIGGRIAADTNPSVVSDEEPRARPRPQANARTQRPDSEPPPEDLREEAGPARTPPTTTDIAVCKERESSDELRVRRSSRIRRGPSRFSE</sequence>